<reference evidence="3" key="1">
    <citation type="submission" date="2024-07" db="EMBL/GenBank/DDBJ databases">
        <title>Two chromosome-level genome assemblies of Korean endemic species Abeliophyllum distichum and Forsythia ovata (Oleaceae).</title>
        <authorList>
            <person name="Jang H."/>
        </authorList>
    </citation>
    <scope>NUCLEOTIDE SEQUENCE [LARGE SCALE GENOMIC DNA]</scope>
</reference>
<feature type="region of interest" description="Disordered" evidence="1">
    <location>
        <begin position="1"/>
        <end position="30"/>
    </location>
</feature>
<feature type="compositionally biased region" description="Acidic residues" evidence="1">
    <location>
        <begin position="19"/>
        <end position="30"/>
    </location>
</feature>
<evidence type="ECO:0000313" key="3">
    <source>
        <dbReference type="Proteomes" id="UP001604277"/>
    </source>
</evidence>
<name>A0ABD1WK32_9LAMI</name>
<dbReference type="AlphaFoldDB" id="A0ABD1WK32"/>
<organism evidence="2 3">
    <name type="scientific">Forsythia ovata</name>
    <dbReference type="NCBI Taxonomy" id="205694"/>
    <lineage>
        <taxon>Eukaryota</taxon>
        <taxon>Viridiplantae</taxon>
        <taxon>Streptophyta</taxon>
        <taxon>Embryophyta</taxon>
        <taxon>Tracheophyta</taxon>
        <taxon>Spermatophyta</taxon>
        <taxon>Magnoliopsida</taxon>
        <taxon>eudicotyledons</taxon>
        <taxon>Gunneridae</taxon>
        <taxon>Pentapetalae</taxon>
        <taxon>asterids</taxon>
        <taxon>lamiids</taxon>
        <taxon>Lamiales</taxon>
        <taxon>Oleaceae</taxon>
        <taxon>Forsythieae</taxon>
        <taxon>Forsythia</taxon>
    </lineage>
</organism>
<sequence length="202" mass="23126">MEPLNTSRLDSATEAMDISSEEEMSSEKTDEEWDFNWMGTPECHVIITELDDKTDVEHDKCDVHSNIEQDVNIGTEDETKRVQDQTTGVQPEVDETNVTIGDKKIMHLLDNIIKILISIGTNQYSTNLTKVTTMRMNLGEEQPTEQPVQQATEHIECNWDEPAIDNVHSDYSLSDELESLNSDEDADEPRRKLLKHWSYNLS</sequence>
<evidence type="ECO:0000256" key="1">
    <source>
        <dbReference type="SAM" id="MobiDB-lite"/>
    </source>
</evidence>
<gene>
    <name evidence="2" type="ORF">Fot_11335</name>
</gene>
<protein>
    <submittedName>
        <fullName evidence="2">Uncharacterized protein</fullName>
    </submittedName>
</protein>
<comment type="caution">
    <text evidence="2">The sequence shown here is derived from an EMBL/GenBank/DDBJ whole genome shotgun (WGS) entry which is preliminary data.</text>
</comment>
<dbReference type="Proteomes" id="UP001604277">
    <property type="component" value="Unassembled WGS sequence"/>
</dbReference>
<keyword evidence="3" id="KW-1185">Reference proteome</keyword>
<proteinExistence type="predicted"/>
<accession>A0ABD1WK32</accession>
<dbReference type="EMBL" id="JBFOLJ010000003">
    <property type="protein sequence ID" value="KAL2549805.1"/>
    <property type="molecule type" value="Genomic_DNA"/>
</dbReference>
<evidence type="ECO:0000313" key="2">
    <source>
        <dbReference type="EMBL" id="KAL2549805.1"/>
    </source>
</evidence>
<feature type="compositionally biased region" description="Polar residues" evidence="1">
    <location>
        <begin position="1"/>
        <end position="10"/>
    </location>
</feature>